<reference evidence="1 2" key="1">
    <citation type="submission" date="2020-08" db="EMBL/GenBank/DDBJ databases">
        <title>Genomic Encyclopedia of Type Strains, Phase IV (KMG-IV): sequencing the most valuable type-strain genomes for metagenomic binning, comparative biology and taxonomic classification.</title>
        <authorList>
            <person name="Goeker M."/>
        </authorList>
    </citation>
    <scope>NUCLEOTIDE SEQUENCE [LARGE SCALE GENOMIC DNA]</scope>
    <source>
        <strain evidence="1 2">DSM 45385</strain>
    </source>
</reference>
<accession>A0A7W8A0X5</accession>
<evidence type="ECO:0000313" key="1">
    <source>
        <dbReference type="EMBL" id="MBB5077477.1"/>
    </source>
</evidence>
<organism evidence="1 2">
    <name type="scientific">Nonomuraea endophytica</name>
    <dbReference type="NCBI Taxonomy" id="714136"/>
    <lineage>
        <taxon>Bacteria</taxon>
        <taxon>Bacillati</taxon>
        <taxon>Actinomycetota</taxon>
        <taxon>Actinomycetes</taxon>
        <taxon>Streptosporangiales</taxon>
        <taxon>Streptosporangiaceae</taxon>
        <taxon>Nonomuraea</taxon>
    </lineage>
</organism>
<comment type="caution">
    <text evidence="1">The sequence shown here is derived from an EMBL/GenBank/DDBJ whole genome shotgun (WGS) entry which is preliminary data.</text>
</comment>
<gene>
    <name evidence="1" type="ORF">HNR40_002950</name>
</gene>
<name>A0A7W8A0X5_9ACTN</name>
<dbReference type="AlphaFoldDB" id="A0A7W8A0X5"/>
<dbReference type="RefSeq" id="WP_184961311.1">
    <property type="nucleotide sequence ID" value="NZ_JACHIN010000003.1"/>
</dbReference>
<sequence length="140" mass="14842">MGRRPTIDRDELARLVAQGLSVAELAGHFGVSESGVLQAKRSAGLVKGLLDHKAALPWKVAREHTQSGPATNLRNLSAAAQGRAPQPERLNTALRWAQRLVDNDLDVAYDPAGGFREVPVAGVSHVAAVLAAARQALARE</sequence>
<evidence type="ECO:0000313" key="2">
    <source>
        <dbReference type="Proteomes" id="UP000568380"/>
    </source>
</evidence>
<proteinExistence type="predicted"/>
<keyword evidence="2" id="KW-1185">Reference proteome</keyword>
<protein>
    <submittedName>
        <fullName evidence="1">Uncharacterized protein</fullName>
    </submittedName>
</protein>
<dbReference type="Proteomes" id="UP000568380">
    <property type="component" value="Unassembled WGS sequence"/>
</dbReference>
<dbReference type="EMBL" id="JACHIN010000003">
    <property type="protein sequence ID" value="MBB5077477.1"/>
    <property type="molecule type" value="Genomic_DNA"/>
</dbReference>